<dbReference type="EMBL" id="BPWL01000006">
    <property type="protein sequence ID" value="GJJ11410.1"/>
    <property type="molecule type" value="Genomic_DNA"/>
</dbReference>
<dbReference type="InterPro" id="IPR011527">
    <property type="entry name" value="ABC1_TM_dom"/>
</dbReference>
<keyword evidence="6" id="KW-0067">ATP-binding</keyword>
<feature type="domain" description="ABC transmembrane type-1" evidence="12">
    <location>
        <begin position="177"/>
        <end position="422"/>
    </location>
</feature>
<dbReference type="GO" id="GO:0140359">
    <property type="term" value="F:ABC-type transporter activity"/>
    <property type="evidence" value="ECO:0007669"/>
    <property type="project" value="InterPro"/>
</dbReference>
<evidence type="ECO:0000256" key="2">
    <source>
        <dbReference type="ARBA" id="ARBA00022448"/>
    </source>
</evidence>
<evidence type="ECO:0008006" key="15">
    <source>
        <dbReference type="Google" id="ProtNLM"/>
    </source>
</evidence>
<dbReference type="PROSITE" id="PS50893">
    <property type="entry name" value="ABC_TRANSPORTER_2"/>
    <property type="match status" value="2"/>
</dbReference>
<evidence type="ECO:0000256" key="1">
    <source>
        <dbReference type="ARBA" id="ARBA00004128"/>
    </source>
</evidence>
<feature type="transmembrane region" description="Helical" evidence="10">
    <location>
        <begin position="107"/>
        <end position="129"/>
    </location>
</feature>
<evidence type="ECO:0000259" key="11">
    <source>
        <dbReference type="PROSITE" id="PS50893"/>
    </source>
</evidence>
<evidence type="ECO:0000313" key="13">
    <source>
        <dbReference type="EMBL" id="GJJ11410.1"/>
    </source>
</evidence>
<dbReference type="Pfam" id="PF00005">
    <property type="entry name" value="ABC_tran"/>
    <property type="match status" value="2"/>
</dbReference>
<dbReference type="PROSITE" id="PS50929">
    <property type="entry name" value="ABC_TM1F"/>
    <property type="match status" value="2"/>
</dbReference>
<evidence type="ECO:0000256" key="10">
    <source>
        <dbReference type="SAM" id="Phobius"/>
    </source>
</evidence>
<feature type="transmembrane region" description="Helical" evidence="10">
    <location>
        <begin position="29"/>
        <end position="48"/>
    </location>
</feature>
<reference evidence="13" key="1">
    <citation type="submission" date="2021-10" db="EMBL/GenBank/DDBJ databases">
        <title>De novo Genome Assembly of Clathrus columnatus (Basidiomycota, Fungi) Using Illumina and Nanopore Sequence Data.</title>
        <authorList>
            <person name="Ogiso-Tanaka E."/>
            <person name="Itagaki H."/>
            <person name="Hosoya T."/>
            <person name="Hosaka K."/>
        </authorList>
    </citation>
    <scope>NUCLEOTIDE SEQUENCE</scope>
    <source>
        <strain evidence="13">MO-923</strain>
    </source>
</reference>
<dbReference type="PANTHER" id="PTHR24223">
    <property type="entry name" value="ATP-BINDING CASSETTE SUB-FAMILY C"/>
    <property type="match status" value="1"/>
</dbReference>
<dbReference type="FunFam" id="1.20.1560.10:FF:000010">
    <property type="entry name" value="Multidrug resistance-associated ABC transporter"/>
    <property type="match status" value="1"/>
</dbReference>
<dbReference type="PANTHER" id="PTHR24223:SF443">
    <property type="entry name" value="MULTIDRUG-RESISTANCE LIKE PROTEIN 1, ISOFORM I"/>
    <property type="match status" value="1"/>
</dbReference>
<name>A0AAV5AHJ7_9AGAM</name>
<keyword evidence="2" id="KW-0813">Transport</keyword>
<protein>
    <recommendedName>
        <fullName evidence="15">P-loop containing nucleoside triphosphate hydrolase protein</fullName>
    </recommendedName>
</protein>
<dbReference type="GO" id="GO:0005524">
    <property type="term" value="F:ATP binding"/>
    <property type="evidence" value="ECO:0007669"/>
    <property type="project" value="UniProtKB-KW"/>
</dbReference>
<feature type="domain" description="ABC transporter" evidence="11">
    <location>
        <begin position="1060"/>
        <end position="1326"/>
    </location>
</feature>
<keyword evidence="5" id="KW-0547">Nucleotide-binding</keyword>
<evidence type="ECO:0000256" key="4">
    <source>
        <dbReference type="ARBA" id="ARBA00022737"/>
    </source>
</evidence>
<keyword evidence="7 10" id="KW-1133">Transmembrane helix</keyword>
<dbReference type="FunFam" id="3.40.50.300:FF:000163">
    <property type="entry name" value="Multidrug resistance-associated protein member 4"/>
    <property type="match status" value="1"/>
</dbReference>
<proteinExistence type="predicted"/>
<dbReference type="Gene3D" id="1.20.1560.10">
    <property type="entry name" value="ABC transporter type 1, transmembrane domain"/>
    <property type="match status" value="2"/>
</dbReference>
<dbReference type="CDD" id="cd18603">
    <property type="entry name" value="ABC_6TM_MRP1_2_3_6_D2_like"/>
    <property type="match status" value="1"/>
</dbReference>
<feature type="transmembrane region" description="Helical" evidence="10">
    <location>
        <begin position="69"/>
        <end position="87"/>
    </location>
</feature>
<evidence type="ECO:0000259" key="12">
    <source>
        <dbReference type="PROSITE" id="PS50929"/>
    </source>
</evidence>
<feature type="transmembrane region" description="Helical" evidence="10">
    <location>
        <begin position="1015"/>
        <end position="1033"/>
    </location>
</feature>
<feature type="transmembrane region" description="Helical" evidence="10">
    <location>
        <begin position="808"/>
        <end position="835"/>
    </location>
</feature>
<evidence type="ECO:0000313" key="14">
    <source>
        <dbReference type="Proteomes" id="UP001050691"/>
    </source>
</evidence>
<keyword evidence="3 10" id="KW-0812">Transmembrane</keyword>
<dbReference type="Proteomes" id="UP001050691">
    <property type="component" value="Unassembled WGS sequence"/>
</dbReference>
<evidence type="ECO:0000256" key="6">
    <source>
        <dbReference type="ARBA" id="ARBA00022840"/>
    </source>
</evidence>
<dbReference type="Pfam" id="PF00664">
    <property type="entry name" value="ABC_membrane"/>
    <property type="match status" value="3"/>
</dbReference>
<feature type="compositionally biased region" description="Polar residues" evidence="9">
    <location>
        <begin position="676"/>
        <end position="686"/>
    </location>
</feature>
<dbReference type="GO" id="GO:0016887">
    <property type="term" value="F:ATP hydrolysis activity"/>
    <property type="evidence" value="ECO:0007669"/>
    <property type="project" value="InterPro"/>
</dbReference>
<dbReference type="Gene3D" id="3.40.50.300">
    <property type="entry name" value="P-loop containing nucleotide triphosphate hydrolases"/>
    <property type="match status" value="2"/>
</dbReference>
<feature type="transmembrane region" description="Helical" evidence="10">
    <location>
        <begin position="221"/>
        <end position="245"/>
    </location>
</feature>
<organism evidence="13 14">
    <name type="scientific">Clathrus columnatus</name>
    <dbReference type="NCBI Taxonomy" id="1419009"/>
    <lineage>
        <taxon>Eukaryota</taxon>
        <taxon>Fungi</taxon>
        <taxon>Dikarya</taxon>
        <taxon>Basidiomycota</taxon>
        <taxon>Agaricomycotina</taxon>
        <taxon>Agaricomycetes</taxon>
        <taxon>Phallomycetidae</taxon>
        <taxon>Phallales</taxon>
        <taxon>Clathraceae</taxon>
        <taxon>Clathrus</taxon>
    </lineage>
</organism>
<dbReference type="InterPro" id="IPR050173">
    <property type="entry name" value="ABC_transporter_C-like"/>
</dbReference>
<keyword evidence="8 10" id="KW-0472">Membrane</keyword>
<comment type="caution">
    <text evidence="13">The sequence shown here is derived from an EMBL/GenBank/DDBJ whole genome shotgun (WGS) entry which is preliminary data.</text>
</comment>
<evidence type="ECO:0000256" key="7">
    <source>
        <dbReference type="ARBA" id="ARBA00022989"/>
    </source>
</evidence>
<dbReference type="GO" id="GO:0000329">
    <property type="term" value="C:fungal-type vacuole membrane"/>
    <property type="evidence" value="ECO:0007669"/>
    <property type="project" value="UniProtKB-ARBA"/>
</dbReference>
<dbReference type="CDD" id="cd03244">
    <property type="entry name" value="ABCC_MRP_domain2"/>
    <property type="match status" value="1"/>
</dbReference>
<feature type="transmembrane region" description="Helical" evidence="10">
    <location>
        <begin position="324"/>
        <end position="347"/>
    </location>
</feature>
<dbReference type="InterPro" id="IPR027417">
    <property type="entry name" value="P-loop_NTPase"/>
</dbReference>
<sequence>MHNPNDVESCRPVSHERDFDLTFCFEENALFPILFGCLLVVGGMQVVQMMFREALPKSTRSRQVLNIKLGFLFVATLGSFTLETFGTEFSTADGYEEIGKPENENPIISANIYSIWTFGWMTPLMKLGYKQYITESDMFALIPSDEAHVLGDKLHTAMKKHSALWVALFAAYGRPFAFAAFLKLIQDSLSFLQPQLLRLLLTYITDYQRARDEGVKGPSPFGGFALAALMFIAALTQSVILHQYFQRVYETGMRIRAGLVTNVYRKALVLSSQERGERASGDIVNLMSVDTVKLQDFCTYGLILISGPYQIALAFISLYNLLGWPAFVGVAVMVGSLPITTTIAKILKRLQRQQMKNRDQRTRMMTELLANIKSIKLYGWEPAFIRRIFQIRNDRELRMLRSIGLVSFPNMTTSFIEAMVSIKRLSDFLRAGELQADARKVIHKETEEGDEVLKIEDGEFQWNRTQVESTLSGIDLTIRKGELIGIMGRVGSGKSSLLSAIIGEMYRTEGNMAVSASIAYCPQNPWIMSATVRDNILFSHTYDPEFYEEVIDACALRQDLALLAEGDMTQLSGGQRARISLARAVYARADLYLLDDVLAAVDSHVARHVFDHVIGPSGILASKARVLVTNTVSFLAQHDRILFLRRGIILENCSFNEIIADEDKQLHKLISGNSRVLSSRSGTSTPRGDDETLAGTPPNESIPESLFTVQSALSKLPRRDYGKPALVEVGRRLVPKSDGIVKEHAERGRVKPVVYAAYMKAASIPGFMFFIICVIAQQTFQVLSSYTLQRWGQHNQETGDNSNLKFYIMLYGLFALAAMISSSLGSVTIFVFLALRSARHLHDNMLFAVMRAPLSFFEQTPAGRTLNLFSRDTYVVDQVLANIIANMFRTLSAIGGMVMNKISFSGVLIIDSGILVVVTSSFPLFVIAFPFLGYFYYKIMVYYLATSRELKRLDATSRSPIFSSFSETLNGVSTIRAFAQQTVFAHENQLRIDRNQMCYLPSISVNRWLAIRLELVGNLLIFIASTLACVALLTTGVDASLVGLMISYGLNTTGALNWFVRSASEVEQNIVSVERVLYQTNVESEAPEHIPDMLPASSWPSEGKIEFISLKRKSVYAGGLLLLALFRIIEPASGTILIDGVDITTIGLNDLRSVISIIPQESQMFEGTMRENIDPIGNSDDAAIWVALEQARLKEYIESLPSGLDTQVQEGGTSLSAGQRQLVCFARALLRKVRPSRIPITEDIDSKVLVLDEATSAIDLETDKAVQEILRGPQFKDTTILTIAHRLNTIIESDRVLVLDQGTVAEFDTPQALINAPGSIFASLAREAGVGLSEPLE</sequence>
<dbReference type="InterPro" id="IPR017871">
    <property type="entry name" value="ABC_transporter-like_CS"/>
</dbReference>
<feature type="transmembrane region" description="Helical" evidence="10">
    <location>
        <begin position="163"/>
        <end position="185"/>
    </location>
</feature>
<dbReference type="InterPro" id="IPR003439">
    <property type="entry name" value="ABC_transporter-like_ATP-bd"/>
</dbReference>
<dbReference type="SUPFAM" id="SSF52540">
    <property type="entry name" value="P-loop containing nucleoside triphosphate hydrolases"/>
    <property type="match status" value="2"/>
</dbReference>
<keyword evidence="4" id="KW-0677">Repeat</keyword>
<dbReference type="SUPFAM" id="SSF90123">
    <property type="entry name" value="ABC transporter transmembrane region"/>
    <property type="match status" value="2"/>
</dbReference>
<feature type="transmembrane region" description="Helical" evidence="10">
    <location>
        <begin position="297"/>
        <end position="318"/>
    </location>
</feature>
<evidence type="ECO:0000256" key="9">
    <source>
        <dbReference type="SAM" id="MobiDB-lite"/>
    </source>
</evidence>
<comment type="subcellular location">
    <subcellularLocation>
        <location evidence="1">Vacuole membrane</location>
        <topology evidence="1">Multi-pass membrane protein</topology>
    </subcellularLocation>
</comment>
<evidence type="ECO:0000256" key="3">
    <source>
        <dbReference type="ARBA" id="ARBA00022692"/>
    </source>
</evidence>
<dbReference type="FunFam" id="3.40.50.300:FF:000997">
    <property type="entry name" value="Multidrug resistance-associated protein 1"/>
    <property type="match status" value="1"/>
</dbReference>
<evidence type="ECO:0000256" key="8">
    <source>
        <dbReference type="ARBA" id="ARBA00023136"/>
    </source>
</evidence>
<dbReference type="CDD" id="cd03250">
    <property type="entry name" value="ABCC_MRP_domain1"/>
    <property type="match status" value="1"/>
</dbReference>
<dbReference type="InterPro" id="IPR003593">
    <property type="entry name" value="AAA+_ATPase"/>
</dbReference>
<feature type="transmembrane region" description="Helical" evidence="10">
    <location>
        <begin position="924"/>
        <end position="945"/>
    </location>
</feature>
<feature type="region of interest" description="Disordered" evidence="9">
    <location>
        <begin position="676"/>
        <end position="701"/>
    </location>
</feature>
<dbReference type="InterPro" id="IPR036640">
    <property type="entry name" value="ABC1_TM_sf"/>
</dbReference>
<feature type="domain" description="ABC transmembrane type-1" evidence="12">
    <location>
        <begin position="771"/>
        <end position="1068"/>
    </location>
</feature>
<feature type="transmembrane region" description="Helical" evidence="10">
    <location>
        <begin position="898"/>
        <end position="918"/>
    </location>
</feature>
<feature type="domain" description="ABC transporter" evidence="11">
    <location>
        <begin position="453"/>
        <end position="671"/>
    </location>
</feature>
<evidence type="ECO:0000256" key="5">
    <source>
        <dbReference type="ARBA" id="ARBA00022741"/>
    </source>
</evidence>
<dbReference type="PROSITE" id="PS00211">
    <property type="entry name" value="ABC_TRANSPORTER_1"/>
    <property type="match status" value="2"/>
</dbReference>
<dbReference type="SMART" id="SM00382">
    <property type="entry name" value="AAA"/>
    <property type="match status" value="2"/>
</dbReference>
<keyword evidence="14" id="KW-1185">Reference proteome</keyword>
<gene>
    <name evidence="13" type="ORF">Clacol_005643</name>
</gene>
<accession>A0AAV5AHJ7</accession>